<protein>
    <submittedName>
        <fullName evidence="2">Competence protein ComEA</fullName>
    </submittedName>
</protein>
<dbReference type="InterPro" id="IPR004509">
    <property type="entry name" value="Competence_ComEA_HhH"/>
</dbReference>
<dbReference type="GO" id="GO:0015627">
    <property type="term" value="C:type II protein secretion system complex"/>
    <property type="evidence" value="ECO:0007669"/>
    <property type="project" value="TreeGrafter"/>
</dbReference>
<accession>A0A6N7QPV7</accession>
<dbReference type="InterPro" id="IPR051675">
    <property type="entry name" value="Endo/Exo/Phosphatase_dom_1"/>
</dbReference>
<proteinExistence type="predicted"/>
<sequence>MKTWRKLSLSLILFCVVGAAAAVEPININEADADTLQLLSGVGPATAAAIIEDREMNGPFDSVDGLTRVSGIGEVSLEQMRESIVVE</sequence>
<dbReference type="GO" id="GO:0015628">
    <property type="term" value="P:protein secretion by the type II secretion system"/>
    <property type="evidence" value="ECO:0007669"/>
    <property type="project" value="TreeGrafter"/>
</dbReference>
<dbReference type="SUPFAM" id="SSF47781">
    <property type="entry name" value="RuvA domain 2-like"/>
    <property type="match status" value="1"/>
</dbReference>
<dbReference type="PANTHER" id="PTHR21180:SF32">
    <property type="entry name" value="ENDONUCLEASE_EXONUCLEASE_PHOSPHATASE FAMILY DOMAIN-CONTAINING PROTEIN 1"/>
    <property type="match status" value="1"/>
</dbReference>
<comment type="caution">
    <text evidence="2">The sequence shown here is derived from an EMBL/GenBank/DDBJ whole genome shotgun (WGS) entry which is preliminary data.</text>
</comment>
<keyword evidence="3" id="KW-1185">Reference proteome</keyword>
<feature type="signal peptide" evidence="1">
    <location>
        <begin position="1"/>
        <end position="21"/>
    </location>
</feature>
<dbReference type="NCBIfam" id="TIGR00426">
    <property type="entry name" value="competence protein ComEA helix-hairpin-helix repeat region"/>
    <property type="match status" value="1"/>
</dbReference>
<dbReference type="Gene3D" id="1.10.150.320">
    <property type="entry name" value="Photosystem II 12 kDa extrinsic protein"/>
    <property type="match status" value="1"/>
</dbReference>
<dbReference type="EMBL" id="WJPP01000001">
    <property type="protein sequence ID" value="MRH77429.1"/>
    <property type="molecule type" value="Genomic_DNA"/>
</dbReference>
<organism evidence="2 3">
    <name type="scientific">Spiribacter salilacus</name>
    <dbReference type="NCBI Taxonomy" id="2664894"/>
    <lineage>
        <taxon>Bacteria</taxon>
        <taxon>Pseudomonadati</taxon>
        <taxon>Pseudomonadota</taxon>
        <taxon>Gammaproteobacteria</taxon>
        <taxon>Chromatiales</taxon>
        <taxon>Ectothiorhodospiraceae</taxon>
        <taxon>Spiribacter</taxon>
    </lineage>
</organism>
<gene>
    <name evidence="2" type="ORF">GH984_01725</name>
</gene>
<evidence type="ECO:0000313" key="2">
    <source>
        <dbReference type="EMBL" id="MRH77429.1"/>
    </source>
</evidence>
<reference evidence="2 3" key="1">
    <citation type="submission" date="2019-11" db="EMBL/GenBank/DDBJ databases">
        <authorList>
            <person name="Zhang X.Y."/>
        </authorList>
    </citation>
    <scope>NUCLEOTIDE SEQUENCE [LARGE SCALE GENOMIC DNA]</scope>
    <source>
        <strain evidence="2 3">C176</strain>
    </source>
</reference>
<dbReference type="PANTHER" id="PTHR21180">
    <property type="entry name" value="ENDONUCLEASE/EXONUCLEASE/PHOSPHATASE FAMILY DOMAIN-CONTAINING PROTEIN 1"/>
    <property type="match status" value="1"/>
</dbReference>
<feature type="chain" id="PRO_5026843592" evidence="1">
    <location>
        <begin position="22"/>
        <end position="87"/>
    </location>
</feature>
<evidence type="ECO:0000256" key="1">
    <source>
        <dbReference type="SAM" id="SignalP"/>
    </source>
</evidence>
<dbReference type="Proteomes" id="UP000433788">
    <property type="component" value="Unassembled WGS sequence"/>
</dbReference>
<dbReference type="InterPro" id="IPR010994">
    <property type="entry name" value="RuvA_2-like"/>
</dbReference>
<dbReference type="RefSeq" id="WP_153718478.1">
    <property type="nucleotide sequence ID" value="NZ_WJPP01000001.1"/>
</dbReference>
<name>A0A6N7QPV7_9GAMM</name>
<dbReference type="AlphaFoldDB" id="A0A6N7QPV7"/>
<keyword evidence="1" id="KW-0732">Signal</keyword>
<dbReference type="Pfam" id="PF12836">
    <property type="entry name" value="HHH_3"/>
    <property type="match status" value="1"/>
</dbReference>
<evidence type="ECO:0000313" key="3">
    <source>
        <dbReference type="Proteomes" id="UP000433788"/>
    </source>
</evidence>